<sequence length="935" mass="101426">MATGTPSQGRASQPARSCAAAPPEASSPRRGQATAPPRQTSSTRPRRPRQPTPPQPRGGERCPAAAGAPAPGVFPGDALWRRRGRDGGRRGWSQIRSHRHHDRNQHHRGRVELQHHQCHHPLHHQPYHHSLDPRQLPAVEDPGIPSPARSPSVWLRRWDEPSASAHDHGGHRHHAKEAANPEFLRWYQQDQLVLIALLGSMTEDIVGQLTRITTSAGVWEVLHAMFGSQNRARVMQLRCQLSNFKKKDMTASEYFNRMKGYADAMASAGKPLTDEEILGYILSGLGPEYEPLVASITSCDTPVTLNSFYAYLLSAEMRIEQQATLGEIHPSANAADTRHRNGGHGGGHRGGDGRHNGGGQGDRGGRHGGNGGGRGRGNPNGGGRNGGGGPHPTCQVCGKYGHDALRCRNRFNHAFQPDEPRPRNANVAHANNTSDSNWYFDSGATDHLTADLDRLSSRNATTERTPCKSPTVQVCILLILVIHRLLVLLVLSFLTISFASFDAGSIGDTSSDSGLGMPHTPSASAPSTSAAAENSPAADSRQPAAPLSPAAAVRDEPRGTASPSAATPSSAGSAPPAPSPTVDAPAPRHPMTMRTRTANVKPLIPTDGTIRYDPKRRAFAAEAEPASYRRALSDARWRQAMEDEHAALLRNGTWTLVPPPPGLNVIGSRWVFKVKHKADGSLDKFKARLVAQGFTQRYGLDYLDAYSPVVKHATVRLVLALAMARDWTVRQLDTSNAFLHGVLEETAYMRQPPGFEDSAHPNYVCKLHKSIYGLKQSPRAWYSRLSDMLHQLGFSAAKTDTSLFVFHQAGITIYMLVYVDDIVVVSSCPQASAALIRRLGAAFPVKELGPLHYFLGVEALRDSGGMTLSQGKYATDLLRRTNMDKSKAVSAPMSVQDKLAADQGEPLSGDAVFQYRSTVGGLQYLTLTSLTYPLR</sequence>
<feature type="compositionally biased region" description="Polar residues" evidence="1">
    <location>
        <begin position="1"/>
        <end position="11"/>
    </location>
</feature>
<dbReference type="Pfam" id="PF14223">
    <property type="entry name" value="Retrotran_gag_2"/>
    <property type="match status" value="1"/>
</dbReference>
<evidence type="ECO:0000313" key="3">
    <source>
        <dbReference type="EMBL" id="KAK1605534.1"/>
    </source>
</evidence>
<feature type="compositionally biased region" description="Low complexity" evidence="1">
    <location>
        <begin position="14"/>
        <end position="43"/>
    </location>
</feature>
<dbReference type="InterPro" id="IPR013103">
    <property type="entry name" value="RVT_2"/>
</dbReference>
<evidence type="ECO:0000259" key="2">
    <source>
        <dbReference type="Pfam" id="PF07727"/>
    </source>
</evidence>
<feature type="region of interest" description="Disordered" evidence="1">
    <location>
        <begin position="333"/>
        <end position="387"/>
    </location>
</feature>
<organism evidence="3 4">
    <name type="scientific">Lolium multiflorum</name>
    <name type="common">Italian ryegrass</name>
    <name type="synonym">Lolium perenne subsp. multiflorum</name>
    <dbReference type="NCBI Taxonomy" id="4521"/>
    <lineage>
        <taxon>Eukaryota</taxon>
        <taxon>Viridiplantae</taxon>
        <taxon>Streptophyta</taxon>
        <taxon>Embryophyta</taxon>
        <taxon>Tracheophyta</taxon>
        <taxon>Spermatophyta</taxon>
        <taxon>Magnoliopsida</taxon>
        <taxon>Liliopsida</taxon>
        <taxon>Poales</taxon>
        <taxon>Poaceae</taxon>
        <taxon>BOP clade</taxon>
        <taxon>Pooideae</taxon>
        <taxon>Poodae</taxon>
        <taxon>Poeae</taxon>
        <taxon>Poeae Chloroplast Group 2 (Poeae type)</taxon>
        <taxon>Loliodinae</taxon>
        <taxon>Loliinae</taxon>
        <taxon>Lolium</taxon>
    </lineage>
</organism>
<evidence type="ECO:0000256" key="1">
    <source>
        <dbReference type="SAM" id="MobiDB-lite"/>
    </source>
</evidence>
<dbReference type="PANTHER" id="PTHR47481">
    <property type="match status" value="1"/>
</dbReference>
<dbReference type="InterPro" id="IPR043502">
    <property type="entry name" value="DNA/RNA_pol_sf"/>
</dbReference>
<accession>A0AAD8QQP9</accession>
<feature type="compositionally biased region" description="Basic residues" evidence="1">
    <location>
        <begin position="96"/>
        <end position="108"/>
    </location>
</feature>
<dbReference type="Pfam" id="PF07727">
    <property type="entry name" value="RVT_2"/>
    <property type="match status" value="1"/>
</dbReference>
<dbReference type="SUPFAM" id="SSF56672">
    <property type="entry name" value="DNA/RNA polymerases"/>
    <property type="match status" value="1"/>
</dbReference>
<feature type="region of interest" description="Disordered" evidence="1">
    <location>
        <begin position="1"/>
        <end position="108"/>
    </location>
</feature>
<reference evidence="3" key="1">
    <citation type="submission" date="2023-07" db="EMBL/GenBank/DDBJ databases">
        <title>A chromosome-level genome assembly of Lolium multiflorum.</title>
        <authorList>
            <person name="Chen Y."/>
            <person name="Copetti D."/>
            <person name="Kolliker R."/>
            <person name="Studer B."/>
        </authorList>
    </citation>
    <scope>NUCLEOTIDE SEQUENCE</scope>
    <source>
        <strain evidence="3">02402/16</strain>
        <tissue evidence="3">Leaf</tissue>
    </source>
</reference>
<proteinExistence type="predicted"/>
<dbReference type="PANTHER" id="PTHR47481:SF31">
    <property type="entry name" value="OS01G0873500 PROTEIN"/>
    <property type="match status" value="1"/>
</dbReference>
<name>A0AAD8QQP9_LOLMU</name>
<feature type="compositionally biased region" description="Low complexity" evidence="1">
    <location>
        <begin position="61"/>
        <end position="76"/>
    </location>
</feature>
<feature type="compositionally biased region" description="Low complexity" evidence="1">
    <location>
        <begin position="521"/>
        <end position="540"/>
    </location>
</feature>
<feature type="domain" description="Reverse transcriptase Ty1/copia-type" evidence="2">
    <location>
        <begin position="651"/>
        <end position="893"/>
    </location>
</feature>
<feature type="compositionally biased region" description="Gly residues" evidence="1">
    <location>
        <begin position="356"/>
        <end position="387"/>
    </location>
</feature>
<dbReference type="AlphaFoldDB" id="A0AAD8QQP9"/>
<keyword evidence="4" id="KW-1185">Reference proteome</keyword>
<feature type="region of interest" description="Disordered" evidence="1">
    <location>
        <begin position="510"/>
        <end position="609"/>
    </location>
</feature>
<dbReference type="Proteomes" id="UP001231189">
    <property type="component" value="Unassembled WGS sequence"/>
</dbReference>
<comment type="caution">
    <text evidence="3">The sequence shown here is derived from an EMBL/GenBank/DDBJ whole genome shotgun (WGS) entry which is preliminary data.</text>
</comment>
<feature type="compositionally biased region" description="Low complexity" evidence="1">
    <location>
        <begin position="559"/>
        <end position="574"/>
    </location>
</feature>
<dbReference type="EMBL" id="JAUUTY010000007">
    <property type="protein sequence ID" value="KAK1605534.1"/>
    <property type="molecule type" value="Genomic_DNA"/>
</dbReference>
<evidence type="ECO:0000313" key="4">
    <source>
        <dbReference type="Proteomes" id="UP001231189"/>
    </source>
</evidence>
<protein>
    <recommendedName>
        <fullName evidence="2">Reverse transcriptase Ty1/copia-type domain-containing protein</fullName>
    </recommendedName>
</protein>
<gene>
    <name evidence="3" type="ORF">QYE76_029207</name>
</gene>